<protein>
    <submittedName>
        <fullName evidence="2">Nuclear transport factor 2 family protein</fullName>
    </submittedName>
</protein>
<dbReference type="SUPFAM" id="SSF54427">
    <property type="entry name" value="NTF2-like"/>
    <property type="match status" value="1"/>
</dbReference>
<proteinExistence type="predicted"/>
<evidence type="ECO:0000313" key="2">
    <source>
        <dbReference type="EMBL" id="QDL32683.1"/>
    </source>
</evidence>
<feature type="chain" id="PRO_5022123240" evidence="1">
    <location>
        <begin position="22"/>
        <end position="172"/>
    </location>
</feature>
<dbReference type="Proteomes" id="UP000317572">
    <property type="component" value="Chromosome"/>
</dbReference>
<gene>
    <name evidence="2" type="ORF">EGO53_13155</name>
</gene>
<evidence type="ECO:0000256" key="1">
    <source>
        <dbReference type="SAM" id="SignalP"/>
    </source>
</evidence>
<dbReference type="InterPro" id="IPR032710">
    <property type="entry name" value="NTF2-like_dom_sf"/>
</dbReference>
<evidence type="ECO:0000313" key="3">
    <source>
        <dbReference type="Proteomes" id="UP000317572"/>
    </source>
</evidence>
<accession>A0A515CX19</accession>
<name>A0A515CX19_SERLI</name>
<dbReference type="EMBL" id="CP033893">
    <property type="protein sequence ID" value="QDL32683.1"/>
    <property type="molecule type" value="Genomic_DNA"/>
</dbReference>
<dbReference type="RefSeq" id="WP_142815466.1">
    <property type="nucleotide sequence ID" value="NZ_CP033893.1"/>
</dbReference>
<dbReference type="AlphaFoldDB" id="A0A515CX19"/>
<feature type="signal peptide" evidence="1">
    <location>
        <begin position="1"/>
        <end position="21"/>
    </location>
</feature>
<organism evidence="2 3">
    <name type="scientific">Serratia liquefaciens</name>
    <dbReference type="NCBI Taxonomy" id="614"/>
    <lineage>
        <taxon>Bacteria</taxon>
        <taxon>Pseudomonadati</taxon>
        <taxon>Pseudomonadota</taxon>
        <taxon>Gammaproteobacteria</taxon>
        <taxon>Enterobacterales</taxon>
        <taxon>Yersiniaceae</taxon>
        <taxon>Serratia</taxon>
    </lineage>
</organism>
<reference evidence="2 3" key="1">
    <citation type="submission" date="2018-11" db="EMBL/GenBank/DDBJ databases">
        <title>The first complete genome of Serratia liquefaciens isolated from metalophyte plant revel distinctness adaptive mechanisms in an extreme habitat.</title>
        <authorList>
            <person name="Caneschi W.L."/>
            <person name="Sanchez A.B."/>
            <person name="Felestrino E.B."/>
            <person name="Assis R.A.B."/>
            <person name="Lemes C.G.C."/>
            <person name="Cordeiro I.F."/>
            <person name="Fonseca N.P."/>
            <person name="Villa M."/>
            <person name="Vieira I.T."/>
            <person name="Moraes L.A."/>
            <person name="Kamino L.H.Y."/>
            <person name="do Carmo F."/>
            <person name="Garcia C.M."/>
            <person name="Almeida N.F."/>
            <person name="Silva R.S."/>
            <person name="Ferro J.A."/>
            <person name="Ferro M.I.T."/>
            <person name="Varani A.M."/>
            <person name="Ferreira R.M."/>
            <person name="dos Santos V.L."/>
            <person name="Silva U.C."/>
            <person name="Setubal J.C."/>
            <person name="Moreira L.M."/>
        </authorList>
    </citation>
    <scope>NUCLEOTIDE SEQUENCE [LARGE SCALE GENOMIC DNA]</scope>
    <source>
        <strain evidence="2 3">FG3</strain>
    </source>
</reference>
<sequence>MKKIIAALLLVGPVFFTQAYAAENNLAHQSYKVSADAGIAAEQKAVYDTINRYQTALNAGDTNTILSLFASESYSQWNEKPTADTSEKRRQQYDDLFKKEKFETEFAYDSVRVNGNMAYVRTHHHRGATVSRISDGATLIDLNREVFILEKQQGHWKIVVYTFNTNPIQGVG</sequence>
<keyword evidence="1" id="KW-0732">Signal</keyword>
<dbReference type="Gene3D" id="3.10.450.50">
    <property type="match status" value="1"/>
</dbReference>